<dbReference type="Pfam" id="PF13640">
    <property type="entry name" value="2OG-FeII_Oxy_3"/>
    <property type="match status" value="1"/>
</dbReference>
<name>A0A8C4S7I7_ERPCA</name>
<comment type="cofactor">
    <cofactor evidence="1">
        <name>L-ascorbate</name>
        <dbReference type="ChEBI" id="CHEBI:38290"/>
    </cofactor>
</comment>
<dbReference type="InterPro" id="IPR045054">
    <property type="entry name" value="P4HA-like"/>
</dbReference>
<dbReference type="FunFam" id="2.60.120.620:FF:000001">
    <property type="entry name" value="Prolyl 4-hydroxylase subunit alpha 2"/>
    <property type="match status" value="1"/>
</dbReference>
<comment type="function">
    <text evidence="2">Catalyzes the post-translational formation of 4-hydroxyproline in -Xaa-Pro-Gly- sequences in collagens and other proteins.</text>
</comment>
<reference evidence="15" key="2">
    <citation type="submission" date="2025-08" db="UniProtKB">
        <authorList>
            <consortium name="Ensembl"/>
        </authorList>
    </citation>
    <scope>IDENTIFICATION</scope>
</reference>
<evidence type="ECO:0000256" key="10">
    <source>
        <dbReference type="ARBA" id="ARBA00022964"/>
    </source>
</evidence>
<dbReference type="InterPro" id="IPR059068">
    <property type="entry name" value="TPR_P4H"/>
</dbReference>
<dbReference type="Pfam" id="PF08336">
    <property type="entry name" value="P4Ha_N"/>
    <property type="match status" value="1"/>
</dbReference>
<dbReference type="Ensembl" id="ENSECRT00000012815.1">
    <property type="protein sequence ID" value="ENSECRP00000012599.1"/>
    <property type="gene ID" value="ENSECRG00000008399.1"/>
</dbReference>
<keyword evidence="7" id="KW-0802">TPR repeat</keyword>
<dbReference type="GO" id="GO:0004656">
    <property type="term" value="F:procollagen-proline 4-dioxygenase activity"/>
    <property type="evidence" value="ECO:0007669"/>
    <property type="project" value="UniProtKB-EC"/>
</dbReference>
<evidence type="ECO:0000313" key="15">
    <source>
        <dbReference type="Ensembl" id="ENSECRP00000012599.1"/>
    </source>
</evidence>
<dbReference type="GeneID" id="114660239"/>
<dbReference type="GO" id="GO:0005506">
    <property type="term" value="F:iron ion binding"/>
    <property type="evidence" value="ECO:0007669"/>
    <property type="project" value="InterPro"/>
</dbReference>
<evidence type="ECO:0000256" key="7">
    <source>
        <dbReference type="ARBA" id="ARBA00022803"/>
    </source>
</evidence>
<dbReference type="GO" id="GO:0005788">
    <property type="term" value="C:endoplasmic reticulum lumen"/>
    <property type="evidence" value="ECO:0007669"/>
    <property type="project" value="UniProtKB-SubCell"/>
</dbReference>
<dbReference type="SMART" id="SM00702">
    <property type="entry name" value="P4Hc"/>
    <property type="match status" value="1"/>
</dbReference>
<evidence type="ECO:0000256" key="8">
    <source>
        <dbReference type="ARBA" id="ARBA00022824"/>
    </source>
</evidence>
<sequence length="559" mass="63982">MLVLLLDFYYVPCVCKPRRRLSGLYTWDMMLCSALCWMAATCWLVTSTQTEFYSSIGQMTDLIYLERSLLLSLKDYIREEQLHIERLQHYVQILQEMSEFLAQDPEGHVSNPVAAFKLVKRVKWDWMAMEQLVRQDPSHGFLDNLTMKSQFLPANNEIEGIAMGLIRLQETYQLLPETIAEGRLPGVKYLETLSPDDSYFIAKIALKENNLKSALLWMQHTLKQLDEGQEAVVQKTEVLNSLCSLVFQVGDLAWALELTRQLNTLDPGDVKTASLLDYFEKLANSVKQQSENKVKGANLELFQKPPNIIQDKDNYEALCRGERIRMTPKKEKNLVCRFNNGNFNPRLLLAPIKEEEEWDRPLILRYHDFMSDDEIKTIKFLSQPKLARAGVSDRKTGGQFIAEYRVSKSAWLREEDHLVVFRLNQRIADVTGLSMESAEPLQVANYGVGGQYEPHYDFPRIHVNDTVFKLNGSRIATLLIYMSDVEAGGATVFPDVGAALQPIKGTAVFWYNVLKNGEDDYSTLHGACPVLVGSKWVSNKWIRVRGQEFRRPCGLSETE</sequence>
<dbReference type="SUPFAM" id="SSF48452">
    <property type="entry name" value="TPR-like"/>
    <property type="match status" value="1"/>
</dbReference>
<evidence type="ECO:0000259" key="14">
    <source>
        <dbReference type="PROSITE" id="PS51471"/>
    </source>
</evidence>
<dbReference type="RefSeq" id="XP_028668628.1">
    <property type="nucleotide sequence ID" value="XM_028812795.2"/>
</dbReference>
<keyword evidence="9" id="KW-0847">Vitamin C</keyword>
<reference evidence="15" key="3">
    <citation type="submission" date="2025-09" db="UniProtKB">
        <authorList>
            <consortium name="Ensembl"/>
        </authorList>
    </citation>
    <scope>IDENTIFICATION</scope>
</reference>
<dbReference type="PANTHER" id="PTHR10869:SF244">
    <property type="entry name" value="PROLYL 4-HYDROXYLASE SUBUNIT ALPHA-2"/>
    <property type="match status" value="1"/>
</dbReference>
<dbReference type="InterPro" id="IPR005123">
    <property type="entry name" value="Oxoglu/Fe-dep_dioxygenase_dom"/>
</dbReference>
<dbReference type="InterPro" id="IPR013547">
    <property type="entry name" value="P4H_N"/>
</dbReference>
<evidence type="ECO:0000256" key="2">
    <source>
        <dbReference type="ARBA" id="ARBA00002035"/>
    </source>
</evidence>
<keyword evidence="16" id="KW-1185">Reference proteome</keyword>
<dbReference type="FunFam" id="1.25.40.10:FF:000006">
    <property type="entry name" value="Prolyl 4-hydroxylase subunit alpha 2"/>
    <property type="match status" value="1"/>
</dbReference>
<dbReference type="GO" id="GO:0031418">
    <property type="term" value="F:L-ascorbic acid binding"/>
    <property type="evidence" value="ECO:0007669"/>
    <property type="project" value="UniProtKB-KW"/>
</dbReference>
<dbReference type="InterPro" id="IPR006620">
    <property type="entry name" value="Pro_4_hyd_alph"/>
</dbReference>
<keyword evidence="12" id="KW-0408">Iron</keyword>
<dbReference type="OrthoDB" id="420380at2759"/>
<evidence type="ECO:0000256" key="6">
    <source>
        <dbReference type="ARBA" id="ARBA00022723"/>
    </source>
</evidence>
<keyword evidence="10" id="KW-0223">Dioxygenase</keyword>
<keyword evidence="6" id="KW-0479">Metal-binding</keyword>
<evidence type="ECO:0000313" key="16">
    <source>
        <dbReference type="Proteomes" id="UP000694620"/>
    </source>
</evidence>
<evidence type="ECO:0000256" key="1">
    <source>
        <dbReference type="ARBA" id="ARBA00001961"/>
    </source>
</evidence>
<evidence type="ECO:0000256" key="3">
    <source>
        <dbReference type="ARBA" id="ARBA00004319"/>
    </source>
</evidence>
<evidence type="ECO:0000256" key="12">
    <source>
        <dbReference type="ARBA" id="ARBA00023004"/>
    </source>
</evidence>
<gene>
    <name evidence="15" type="primary">LOC114660239</name>
</gene>
<dbReference type="Gene3D" id="1.25.40.10">
    <property type="entry name" value="Tetratricopeptide repeat domain"/>
    <property type="match status" value="1"/>
</dbReference>
<feature type="domain" description="Fe2OG dioxygenase" evidence="14">
    <location>
        <begin position="437"/>
        <end position="544"/>
    </location>
</feature>
<dbReference type="Gene3D" id="6.10.140.1460">
    <property type="match status" value="1"/>
</dbReference>
<dbReference type="EC" id="1.14.11.2" evidence="5"/>
<evidence type="ECO:0000256" key="13">
    <source>
        <dbReference type="ARBA" id="ARBA00023180"/>
    </source>
</evidence>
<dbReference type="AlphaFoldDB" id="A0A8C4S7I7"/>
<reference evidence="15" key="1">
    <citation type="submission" date="2021-06" db="EMBL/GenBank/DDBJ databases">
        <authorList>
            <consortium name="Wellcome Sanger Institute Data Sharing"/>
        </authorList>
    </citation>
    <scope>NUCLEOTIDE SEQUENCE [LARGE SCALE GENOMIC DNA]</scope>
</reference>
<dbReference type="PROSITE" id="PS51471">
    <property type="entry name" value="FE2OG_OXY"/>
    <property type="match status" value="1"/>
</dbReference>
<dbReference type="Gene3D" id="2.60.120.620">
    <property type="entry name" value="q2cbj1_9rhob like domain"/>
    <property type="match status" value="1"/>
</dbReference>
<keyword evidence="8" id="KW-0256">Endoplasmic reticulum</keyword>
<dbReference type="Pfam" id="PF23558">
    <property type="entry name" value="TPR_P4H"/>
    <property type="match status" value="1"/>
</dbReference>
<keyword evidence="11" id="KW-0560">Oxidoreductase</keyword>
<comment type="subcellular location">
    <subcellularLocation>
        <location evidence="3">Endoplasmic reticulum lumen</location>
    </subcellularLocation>
</comment>
<evidence type="ECO:0000256" key="5">
    <source>
        <dbReference type="ARBA" id="ARBA00012269"/>
    </source>
</evidence>
<dbReference type="GeneTree" id="ENSGT00940000157695"/>
<dbReference type="Proteomes" id="UP000694620">
    <property type="component" value="Chromosome 11"/>
</dbReference>
<evidence type="ECO:0000256" key="4">
    <source>
        <dbReference type="ARBA" id="ARBA00006511"/>
    </source>
</evidence>
<comment type="similarity">
    <text evidence="4">Belongs to the P4HA family.</text>
</comment>
<keyword evidence="13" id="KW-0325">Glycoprotein</keyword>
<dbReference type="InterPro" id="IPR044862">
    <property type="entry name" value="Pro_4_hyd_alph_FE2OG_OXY"/>
</dbReference>
<protein>
    <recommendedName>
        <fullName evidence="5">procollagen-proline 4-dioxygenase</fullName>
        <ecNumber evidence="5">1.14.11.2</ecNumber>
    </recommendedName>
</protein>
<proteinExistence type="inferred from homology"/>
<organism evidence="15 16">
    <name type="scientific">Erpetoichthys calabaricus</name>
    <name type="common">Rope fish</name>
    <name type="synonym">Calamoichthys calabaricus</name>
    <dbReference type="NCBI Taxonomy" id="27687"/>
    <lineage>
        <taxon>Eukaryota</taxon>
        <taxon>Metazoa</taxon>
        <taxon>Chordata</taxon>
        <taxon>Craniata</taxon>
        <taxon>Vertebrata</taxon>
        <taxon>Euteleostomi</taxon>
        <taxon>Actinopterygii</taxon>
        <taxon>Polypteriformes</taxon>
        <taxon>Polypteridae</taxon>
        <taxon>Erpetoichthys</taxon>
    </lineage>
</organism>
<dbReference type="PANTHER" id="PTHR10869">
    <property type="entry name" value="PROLYL 4-HYDROXYLASE ALPHA SUBUNIT"/>
    <property type="match status" value="1"/>
</dbReference>
<evidence type="ECO:0000256" key="11">
    <source>
        <dbReference type="ARBA" id="ARBA00023002"/>
    </source>
</evidence>
<evidence type="ECO:0000256" key="9">
    <source>
        <dbReference type="ARBA" id="ARBA00022896"/>
    </source>
</evidence>
<accession>A0A8C4S7I7</accession>
<dbReference type="InterPro" id="IPR011990">
    <property type="entry name" value="TPR-like_helical_dom_sf"/>
</dbReference>